<accession>K8F5U2</accession>
<evidence type="ECO:0000313" key="2">
    <source>
        <dbReference type="EMBL" id="CCO20200.1"/>
    </source>
</evidence>
<dbReference type="EMBL" id="FO082263">
    <property type="protein sequence ID" value="CCO20200.1"/>
    <property type="molecule type" value="Genomic_DNA"/>
</dbReference>
<feature type="compositionally biased region" description="Basic and acidic residues" evidence="1">
    <location>
        <begin position="369"/>
        <end position="380"/>
    </location>
</feature>
<feature type="compositionally biased region" description="Acidic residues" evidence="1">
    <location>
        <begin position="336"/>
        <end position="363"/>
    </location>
</feature>
<feature type="region of interest" description="Disordered" evidence="1">
    <location>
        <begin position="335"/>
        <end position="415"/>
    </location>
</feature>
<dbReference type="Proteomes" id="UP000198341">
    <property type="component" value="Chromosome 16"/>
</dbReference>
<name>K8F5U2_9CHLO</name>
<proteinExistence type="predicted"/>
<dbReference type="AlphaFoldDB" id="K8F5U2"/>
<protein>
    <submittedName>
        <fullName evidence="2">Uncharacterized protein</fullName>
    </submittedName>
</protein>
<keyword evidence="3" id="KW-1185">Reference proteome</keyword>
<feature type="compositionally biased region" description="Acidic residues" evidence="1">
    <location>
        <begin position="381"/>
        <end position="390"/>
    </location>
</feature>
<dbReference type="KEGG" id="bpg:Bathy16g00700"/>
<feature type="region of interest" description="Disordered" evidence="1">
    <location>
        <begin position="1"/>
        <end position="63"/>
    </location>
</feature>
<evidence type="ECO:0000313" key="3">
    <source>
        <dbReference type="Proteomes" id="UP000198341"/>
    </source>
</evidence>
<feature type="compositionally biased region" description="Acidic residues" evidence="1">
    <location>
        <begin position="533"/>
        <end position="542"/>
    </location>
</feature>
<organism evidence="2 3">
    <name type="scientific">Bathycoccus prasinos</name>
    <dbReference type="NCBI Taxonomy" id="41875"/>
    <lineage>
        <taxon>Eukaryota</taxon>
        <taxon>Viridiplantae</taxon>
        <taxon>Chlorophyta</taxon>
        <taxon>Mamiellophyceae</taxon>
        <taxon>Mamiellales</taxon>
        <taxon>Bathycoccaceae</taxon>
        <taxon>Bathycoccus</taxon>
    </lineage>
</organism>
<sequence length="655" mass="75346">MTVWTSDTGEKEKKFWKRESERTVRDEETGEEKTVFTEFDVASQRRITDENGTHPSSEYLDEEEEREYGVVDRYTTNGGYHRQQLWKKVFEDELAPSRRKLVELTLDEPIRVERGRRVGIYIHSAERGDQGIVYDNVAELRPRAKRDGRVIIHPGVAHLSFKPFGRSAPWGGISLRRGRQFVGKLGYAVRWMLWSEVNHRLFPIGYKQAVKELIKGNQLDEECALSILPPEIMFAVLNKSCGWDWFGPQMRKIKKQGADGKSLIPEIEWSETCGREGVDQSLLRSSRRFQQGTAGWVQVPREKREDFARALKIFKHLMHEEYVVKLEKRLAISVSSDEDEDLEDDDDEKEEEEEEKSESELDGDYVSSDEARELSENVEEREGDEDDDVDDGKRRTRASTKAKKAKKAAPKPRRLTKEEKIENAIESRYARIHMLDVPLREFVLHHTLDNLARELETLDLLIEEGFCDSKDEVDRFLTHAQMNQTHHGILDNFHSHHGPGGGSSRKSALEELVEMNGGRRIEFENGSNISGLYDDDKEDDGDGNMNEKPSSRSIVDVEYVAHERMPGSIMRTFERDLSNVHGSHVWYGNHGPSLGGLGGAFEGEEYSSSEEEGEEEEEEEYDEDYDEEDYDEDYDDTIIEEEELAAAASGEFDFI</sequence>
<dbReference type="OrthoDB" id="410247at2759"/>
<dbReference type="RefSeq" id="XP_007508583.1">
    <property type="nucleotide sequence ID" value="XM_007508521.1"/>
</dbReference>
<reference evidence="2 3" key="1">
    <citation type="submission" date="2011-10" db="EMBL/GenBank/DDBJ databases">
        <authorList>
            <person name="Genoscope - CEA"/>
        </authorList>
    </citation>
    <scope>NUCLEOTIDE SEQUENCE [LARGE SCALE GENOMIC DNA]</scope>
    <source>
        <strain evidence="2 3">RCC 1105</strain>
    </source>
</reference>
<feature type="region of interest" description="Disordered" evidence="1">
    <location>
        <begin position="523"/>
        <end position="551"/>
    </location>
</feature>
<feature type="compositionally biased region" description="Basic residues" evidence="1">
    <location>
        <begin position="394"/>
        <end position="414"/>
    </location>
</feature>
<feature type="compositionally biased region" description="Acidic residues" evidence="1">
    <location>
        <begin position="602"/>
        <end position="630"/>
    </location>
</feature>
<dbReference type="GeneID" id="19011347"/>
<evidence type="ECO:0000256" key="1">
    <source>
        <dbReference type="SAM" id="MobiDB-lite"/>
    </source>
</evidence>
<gene>
    <name evidence="2" type="ordered locus">Bathy16g00700</name>
</gene>
<feature type="compositionally biased region" description="Basic and acidic residues" evidence="1">
    <location>
        <begin position="8"/>
        <end position="35"/>
    </location>
</feature>
<feature type="region of interest" description="Disordered" evidence="1">
    <location>
        <begin position="596"/>
        <end position="630"/>
    </location>
</feature>